<protein>
    <submittedName>
        <fullName evidence="1">Uncharacterized protein</fullName>
    </submittedName>
</protein>
<dbReference type="EMBL" id="JAHLUN010000009">
    <property type="protein sequence ID" value="KAG7764045.1"/>
    <property type="molecule type" value="Genomic_DNA"/>
</dbReference>
<sequence>MTVGQRLEAAENNSAELPAYFGGSKPAQRQVRDAAEPRASCLLTDPRICFRIDTAGPRYMAPAYARQDKACMYYAEHFGRIA</sequence>
<reference evidence="1 2" key="1">
    <citation type="journal article" date="2021" name="G3 (Bethesda)">
        <title>Genomic diversity, chromosomal rearrangements, and interspecies hybridization in the ogataea polymorpha species complex.</title>
        <authorList>
            <person name="Hanson S.J."/>
            <person name="Cinneide E.O."/>
            <person name="Salzberg L.I."/>
            <person name="Wolfe K.H."/>
            <person name="McGowan J."/>
            <person name="Fitzpatrick D.A."/>
            <person name="Matlin K."/>
        </authorList>
    </citation>
    <scope>NUCLEOTIDE SEQUENCE [LARGE SCALE GENOMIC DNA]</scope>
    <source>
        <strain evidence="1">81-436-3</strain>
    </source>
</reference>
<keyword evidence="2" id="KW-1185">Reference proteome</keyword>
<dbReference type="Proteomes" id="UP000697297">
    <property type="component" value="Unassembled WGS sequence"/>
</dbReference>
<organism evidence="1 2">
    <name type="scientific">Ogataea haglerorum</name>
    <dbReference type="NCBI Taxonomy" id="1937702"/>
    <lineage>
        <taxon>Eukaryota</taxon>
        <taxon>Fungi</taxon>
        <taxon>Dikarya</taxon>
        <taxon>Ascomycota</taxon>
        <taxon>Saccharomycotina</taxon>
        <taxon>Pichiomycetes</taxon>
        <taxon>Pichiales</taxon>
        <taxon>Pichiaceae</taxon>
        <taxon>Ogataea</taxon>
    </lineage>
</organism>
<evidence type="ECO:0000313" key="1">
    <source>
        <dbReference type="EMBL" id="KAG7764045.1"/>
    </source>
</evidence>
<comment type="caution">
    <text evidence="1">The sequence shown here is derived from an EMBL/GenBank/DDBJ whole genome shotgun (WGS) entry which is preliminary data.</text>
</comment>
<name>A0ABQ7RE55_9ASCO</name>
<accession>A0ABQ7RE55</accession>
<proteinExistence type="predicted"/>
<evidence type="ECO:0000313" key="2">
    <source>
        <dbReference type="Proteomes" id="UP000697297"/>
    </source>
</evidence>
<gene>
    <name evidence="1" type="ORF">KL946_003485</name>
</gene>